<feature type="transmembrane region" description="Helical" evidence="1">
    <location>
        <begin position="103"/>
        <end position="121"/>
    </location>
</feature>
<name>A0A6N7R4A7_9BACI</name>
<reference evidence="2 3" key="1">
    <citation type="submission" date="2019-10" db="EMBL/GenBank/DDBJ databases">
        <title>Gracilibacillus salitolerans sp. nov., a moderate halophile isolated from a saline soil in northwest China.</title>
        <authorList>
            <person name="Gan L."/>
        </authorList>
    </citation>
    <scope>NUCLEOTIDE SEQUENCE [LARGE SCALE GENOMIC DNA]</scope>
    <source>
        <strain evidence="2 3">TP2-8</strain>
    </source>
</reference>
<protein>
    <submittedName>
        <fullName evidence="2">DUF454 family protein</fullName>
    </submittedName>
</protein>
<gene>
    <name evidence="2" type="ORF">GH885_17085</name>
</gene>
<dbReference type="InterPro" id="IPR007401">
    <property type="entry name" value="DUF454"/>
</dbReference>
<feature type="transmembrane region" description="Helical" evidence="1">
    <location>
        <begin position="7"/>
        <end position="29"/>
    </location>
</feature>
<dbReference type="PIRSF" id="PIRSF016789">
    <property type="entry name" value="DUF454"/>
    <property type="match status" value="1"/>
</dbReference>
<dbReference type="RefSeq" id="WP_153836555.1">
    <property type="nucleotide sequence ID" value="NZ_JBHUMW010000032.1"/>
</dbReference>
<comment type="caution">
    <text evidence="2">The sequence shown here is derived from an EMBL/GenBank/DDBJ whole genome shotgun (WGS) entry which is preliminary data.</text>
</comment>
<dbReference type="PANTHER" id="PTHR35813:SF1">
    <property type="entry name" value="INNER MEMBRANE PROTEIN YBAN"/>
    <property type="match status" value="1"/>
</dbReference>
<keyword evidence="3" id="KW-1185">Reference proteome</keyword>
<evidence type="ECO:0000313" key="3">
    <source>
        <dbReference type="Proteomes" id="UP000435187"/>
    </source>
</evidence>
<sequence>MWNFKRTIWIVGGSLSLIMGLIGIIAPLLPTTPLVLLAGFCYSKSSPRLYNWLMTNPYFGHYIADYKSGKGVPLRIKIFAVTVVWTSVIFTLTMIPLLLVKVFMVGIAIFVTLFIFTSPLLKVKHKSSEIMG</sequence>
<keyword evidence="1" id="KW-0812">Transmembrane</keyword>
<accession>A0A6N7R4A7</accession>
<feature type="transmembrane region" description="Helical" evidence="1">
    <location>
        <begin position="78"/>
        <end position="97"/>
    </location>
</feature>
<proteinExistence type="predicted"/>
<dbReference type="Pfam" id="PF04304">
    <property type="entry name" value="DUF454"/>
    <property type="match status" value="1"/>
</dbReference>
<keyword evidence="1" id="KW-1133">Transmembrane helix</keyword>
<dbReference type="GO" id="GO:0005886">
    <property type="term" value="C:plasma membrane"/>
    <property type="evidence" value="ECO:0007669"/>
    <property type="project" value="TreeGrafter"/>
</dbReference>
<dbReference type="AlphaFoldDB" id="A0A6N7R4A7"/>
<dbReference type="Proteomes" id="UP000435187">
    <property type="component" value="Unassembled WGS sequence"/>
</dbReference>
<organism evidence="2 3">
    <name type="scientific">Gracilibacillus thailandensis</name>
    <dbReference type="NCBI Taxonomy" id="563735"/>
    <lineage>
        <taxon>Bacteria</taxon>
        <taxon>Bacillati</taxon>
        <taxon>Bacillota</taxon>
        <taxon>Bacilli</taxon>
        <taxon>Bacillales</taxon>
        <taxon>Bacillaceae</taxon>
        <taxon>Gracilibacillus</taxon>
    </lineage>
</organism>
<evidence type="ECO:0000313" key="2">
    <source>
        <dbReference type="EMBL" id="MRI68037.1"/>
    </source>
</evidence>
<evidence type="ECO:0000256" key="1">
    <source>
        <dbReference type="SAM" id="Phobius"/>
    </source>
</evidence>
<dbReference type="EMBL" id="WJEE01000047">
    <property type="protein sequence ID" value="MRI68037.1"/>
    <property type="molecule type" value="Genomic_DNA"/>
</dbReference>
<keyword evidence="1" id="KW-0472">Membrane</keyword>
<dbReference type="PANTHER" id="PTHR35813">
    <property type="entry name" value="INNER MEMBRANE PROTEIN YBAN"/>
    <property type="match status" value="1"/>
</dbReference>